<feature type="transmembrane region" description="Helical" evidence="8">
    <location>
        <begin position="297"/>
        <end position="319"/>
    </location>
</feature>
<keyword evidence="3" id="KW-1003">Cell membrane</keyword>
<evidence type="ECO:0000256" key="7">
    <source>
        <dbReference type="SAM" id="MobiDB-lite"/>
    </source>
</evidence>
<dbReference type="PANTHER" id="PTHR30250">
    <property type="entry name" value="PST FAMILY PREDICTED COLANIC ACID TRANSPORTER"/>
    <property type="match status" value="1"/>
</dbReference>
<feature type="transmembrane region" description="Helical" evidence="8">
    <location>
        <begin position="110"/>
        <end position="136"/>
    </location>
</feature>
<proteinExistence type="inferred from homology"/>
<comment type="similarity">
    <text evidence="2">Belongs to the polysaccharide synthase family.</text>
</comment>
<gene>
    <name evidence="9" type="ORF">LHA35_16080</name>
</gene>
<feature type="transmembrane region" description="Helical" evidence="8">
    <location>
        <begin position="447"/>
        <end position="466"/>
    </location>
</feature>
<organism evidence="9 10">
    <name type="scientific">Roseicella aerolata</name>
    <dbReference type="NCBI Taxonomy" id="2883479"/>
    <lineage>
        <taxon>Bacteria</taxon>
        <taxon>Pseudomonadati</taxon>
        <taxon>Pseudomonadota</taxon>
        <taxon>Alphaproteobacteria</taxon>
        <taxon>Acetobacterales</taxon>
        <taxon>Roseomonadaceae</taxon>
        <taxon>Roseicella</taxon>
    </lineage>
</organism>
<feature type="transmembrane region" description="Helical" evidence="8">
    <location>
        <begin position="42"/>
        <end position="67"/>
    </location>
</feature>
<evidence type="ECO:0000313" key="9">
    <source>
        <dbReference type="EMBL" id="MCB4823253.1"/>
    </source>
</evidence>
<keyword evidence="10" id="KW-1185">Reference proteome</keyword>
<feature type="transmembrane region" description="Helical" evidence="8">
    <location>
        <begin position="79"/>
        <end position="98"/>
    </location>
</feature>
<evidence type="ECO:0000256" key="6">
    <source>
        <dbReference type="ARBA" id="ARBA00023136"/>
    </source>
</evidence>
<feature type="transmembrane region" description="Helical" evidence="8">
    <location>
        <begin position="170"/>
        <end position="192"/>
    </location>
</feature>
<feature type="transmembrane region" description="Helical" evidence="8">
    <location>
        <begin position="231"/>
        <end position="251"/>
    </location>
</feature>
<evidence type="ECO:0000256" key="5">
    <source>
        <dbReference type="ARBA" id="ARBA00022989"/>
    </source>
</evidence>
<keyword evidence="6 8" id="KW-0472">Membrane</keyword>
<feature type="transmembrane region" description="Helical" evidence="8">
    <location>
        <begin position="325"/>
        <end position="352"/>
    </location>
</feature>
<evidence type="ECO:0000256" key="3">
    <source>
        <dbReference type="ARBA" id="ARBA00022475"/>
    </source>
</evidence>
<evidence type="ECO:0000256" key="8">
    <source>
        <dbReference type="SAM" id="Phobius"/>
    </source>
</evidence>
<evidence type="ECO:0000256" key="2">
    <source>
        <dbReference type="ARBA" id="ARBA00007430"/>
    </source>
</evidence>
<dbReference type="Pfam" id="PF13440">
    <property type="entry name" value="Polysacc_synt_3"/>
    <property type="match status" value="1"/>
</dbReference>
<dbReference type="AlphaFoldDB" id="A0A9X1LBL3"/>
<reference evidence="9" key="1">
    <citation type="submission" date="2021-10" db="EMBL/GenBank/DDBJ databases">
        <title>Roseicella aerolatum sp. nov., isolated from aerosols of e-waste dismantling site.</title>
        <authorList>
            <person name="Qin T."/>
        </authorList>
    </citation>
    <scope>NUCLEOTIDE SEQUENCE</scope>
    <source>
        <strain evidence="9">GB24</strain>
    </source>
</reference>
<dbReference type="InterPro" id="IPR050833">
    <property type="entry name" value="Poly_Biosynth_Transport"/>
</dbReference>
<accession>A0A9X1LBL3</accession>
<sequence>MQLRLPSAHAPIWVLAESVAAAGFSLVSMLAIGRVIGPHEAGIGTVAIAAFLIAEVLVGALFPDALVRLIRLERRHAESAVTAAVLLGLVLGALLALLGPVLARQAGEPVIAWLMLALAPLLPLAAFSGTASGLYLRDQRFRLLSTRLLLGQPLALGTGLALAWSGQGAWAMIAAQTVATLVTFTLMLRGGLGGVGRGFRPRLDLGALRALWPVALPQLGGAAVLSGKYRIFLMALSLIVAPSVLAISHFAFRLVDAAVAIVWQTVTRIAMPRLCALQADRPAMATTYGDLAQLQALLGLPICLGLVLVAPDLVALLLGPRWADMAIAAQIVAAGAALTFLYGDTTSLFVALGKARRNLQLALVTLALPLAVLTLTRPQTAEGAALAWVVPSLALPPVLATIVLRELGRSPLWLLGRIAPGLLAAATMVGTVLAIQHGTGLAGWPRLAAAVAAGGLSYGVVAWLALGRRWPRALETERPQPADPGPSDADAVPHAPARPRPEPATSTLP</sequence>
<feature type="transmembrane region" description="Helical" evidence="8">
    <location>
        <begin position="148"/>
        <end position="164"/>
    </location>
</feature>
<evidence type="ECO:0000256" key="1">
    <source>
        <dbReference type="ARBA" id="ARBA00004651"/>
    </source>
</evidence>
<protein>
    <submittedName>
        <fullName evidence="9">Oligosaccharide flippase family protein</fullName>
    </submittedName>
</protein>
<comment type="caution">
    <text evidence="9">The sequence shown here is derived from an EMBL/GenBank/DDBJ whole genome shotgun (WGS) entry which is preliminary data.</text>
</comment>
<feature type="transmembrane region" description="Helical" evidence="8">
    <location>
        <begin position="414"/>
        <end position="435"/>
    </location>
</feature>
<dbReference type="GO" id="GO:0005886">
    <property type="term" value="C:plasma membrane"/>
    <property type="evidence" value="ECO:0007669"/>
    <property type="project" value="UniProtKB-SubCell"/>
</dbReference>
<comment type="subcellular location">
    <subcellularLocation>
        <location evidence="1">Cell membrane</location>
        <topology evidence="1">Multi-pass membrane protein</topology>
    </subcellularLocation>
</comment>
<feature type="region of interest" description="Disordered" evidence="7">
    <location>
        <begin position="475"/>
        <end position="509"/>
    </location>
</feature>
<dbReference type="RefSeq" id="WP_226609734.1">
    <property type="nucleotide sequence ID" value="NZ_JAJAQI010000024.1"/>
</dbReference>
<keyword evidence="4 8" id="KW-0812">Transmembrane</keyword>
<dbReference type="PANTHER" id="PTHR30250:SF10">
    <property type="entry name" value="LIPOPOLYSACCHARIDE BIOSYNTHESIS PROTEIN WZXC"/>
    <property type="match status" value="1"/>
</dbReference>
<dbReference type="EMBL" id="JAJAQI010000024">
    <property type="protein sequence ID" value="MCB4823253.1"/>
    <property type="molecule type" value="Genomic_DNA"/>
</dbReference>
<feature type="transmembrane region" description="Helical" evidence="8">
    <location>
        <begin position="383"/>
        <end position="402"/>
    </location>
</feature>
<feature type="transmembrane region" description="Helical" evidence="8">
    <location>
        <begin position="359"/>
        <end position="377"/>
    </location>
</feature>
<name>A0A9X1LBL3_9PROT</name>
<evidence type="ECO:0000256" key="4">
    <source>
        <dbReference type="ARBA" id="ARBA00022692"/>
    </source>
</evidence>
<dbReference type="Proteomes" id="UP001139311">
    <property type="component" value="Unassembled WGS sequence"/>
</dbReference>
<evidence type="ECO:0000313" key="10">
    <source>
        <dbReference type="Proteomes" id="UP001139311"/>
    </source>
</evidence>
<feature type="transmembrane region" description="Helical" evidence="8">
    <location>
        <begin position="12"/>
        <end position="36"/>
    </location>
</feature>
<keyword evidence="5 8" id="KW-1133">Transmembrane helix</keyword>